<keyword evidence="4" id="KW-0805">Transcription regulation</keyword>
<proteinExistence type="inferred from homology"/>
<accession>A0ABX6UGS0</accession>
<evidence type="ECO:0000256" key="5">
    <source>
        <dbReference type="ARBA" id="ARBA00023125"/>
    </source>
</evidence>
<keyword evidence="3" id="KW-0536">Nodulation</keyword>
<dbReference type="PANTHER" id="PTHR30118:SF15">
    <property type="entry name" value="TRANSCRIPTIONAL REGULATORY PROTEIN"/>
    <property type="match status" value="1"/>
</dbReference>
<dbReference type="Gene3D" id="3.40.190.10">
    <property type="entry name" value="Periplasmic binding protein-like II"/>
    <property type="match status" value="2"/>
</dbReference>
<dbReference type="PRINTS" id="PR00039">
    <property type="entry name" value="HTHLYSR"/>
</dbReference>
<evidence type="ECO:0000256" key="1">
    <source>
        <dbReference type="ARBA" id="ARBA00003502"/>
    </source>
</evidence>
<dbReference type="InterPro" id="IPR000847">
    <property type="entry name" value="LysR_HTH_N"/>
</dbReference>
<dbReference type="InterPro" id="IPR005119">
    <property type="entry name" value="LysR_subst-bd"/>
</dbReference>
<name>A0ABX6UGS0_9BRAD</name>
<dbReference type="PANTHER" id="PTHR30118">
    <property type="entry name" value="HTH-TYPE TRANSCRIPTIONAL REGULATOR LEUO-RELATED"/>
    <property type="match status" value="1"/>
</dbReference>
<comment type="similarity">
    <text evidence="2">Belongs to the LysR transcriptional regulatory family.</text>
</comment>
<dbReference type="InterPro" id="IPR036390">
    <property type="entry name" value="WH_DNA-bd_sf"/>
</dbReference>
<organism evidence="8 9">
    <name type="scientific">Bradyrhizobium guangdongense</name>
    <dbReference type="NCBI Taxonomy" id="1325090"/>
    <lineage>
        <taxon>Bacteria</taxon>
        <taxon>Pseudomonadati</taxon>
        <taxon>Pseudomonadota</taxon>
        <taxon>Alphaproteobacteria</taxon>
        <taxon>Hyphomicrobiales</taxon>
        <taxon>Nitrobacteraceae</taxon>
        <taxon>Bradyrhizobium</taxon>
    </lineage>
</organism>
<dbReference type="EMBL" id="CP030057">
    <property type="protein sequence ID" value="QOZ60460.1"/>
    <property type="molecule type" value="Genomic_DNA"/>
</dbReference>
<comment type="function">
    <text evidence="1">NodD regulates the expression of the nodABCFE genes which encode other nodulation proteins. NodD is also a negative regulator of its own expression. Binds flavonoids as inducers.</text>
</comment>
<dbReference type="SUPFAM" id="SSF53850">
    <property type="entry name" value="Periplasmic binding protein-like II"/>
    <property type="match status" value="1"/>
</dbReference>
<dbReference type="Proteomes" id="UP000593880">
    <property type="component" value="Chromosome"/>
</dbReference>
<evidence type="ECO:0000256" key="2">
    <source>
        <dbReference type="ARBA" id="ARBA00009437"/>
    </source>
</evidence>
<evidence type="ECO:0000313" key="9">
    <source>
        <dbReference type="Proteomes" id="UP000593880"/>
    </source>
</evidence>
<keyword evidence="6" id="KW-0804">Transcription</keyword>
<dbReference type="Pfam" id="PF03466">
    <property type="entry name" value="LysR_substrate"/>
    <property type="match status" value="1"/>
</dbReference>
<dbReference type="CDD" id="cd08459">
    <property type="entry name" value="PBP2_DntR_NahR_LinR_like"/>
    <property type="match status" value="1"/>
</dbReference>
<protein>
    <submittedName>
        <fullName evidence="8">LysR family transcriptional regulator</fullName>
    </submittedName>
</protein>
<evidence type="ECO:0000256" key="4">
    <source>
        <dbReference type="ARBA" id="ARBA00023015"/>
    </source>
</evidence>
<evidence type="ECO:0000256" key="6">
    <source>
        <dbReference type="ARBA" id="ARBA00023163"/>
    </source>
</evidence>
<gene>
    <name evidence="8" type="ORF">XH86_18350</name>
</gene>
<sequence length="311" mass="34777">MFHMPRMESSGIDLRDLRVLDALIREGSITRAAVSLETTQPAISKLLARLRLRFDDPLFVRRGSGVQPTARAVEMAAQVRALLEMADRLWQERLPFDPTKSEKTFSLLLTDVGMVRFLPPLVARLAELAPRIQLRAIPLDSRHFAVKLESGEADLALGALPRAAGHLRRQRLYSDGYTSVVRRNHPRPAAVRTRRGFVEEKHVLVTASETGHAAHLETQRVLTRAIARTNILLQVPSFIAGAIVASQTDGVATLPANLAAIVAEPLGMTVFRTPVILPRIEIAQYWHERYHRDPAHRWLRSITVDLFGSRA</sequence>
<dbReference type="Pfam" id="PF00126">
    <property type="entry name" value="HTH_1"/>
    <property type="match status" value="1"/>
</dbReference>
<evidence type="ECO:0000313" key="8">
    <source>
        <dbReference type="EMBL" id="QOZ60460.1"/>
    </source>
</evidence>
<evidence type="ECO:0000256" key="3">
    <source>
        <dbReference type="ARBA" id="ARBA00022458"/>
    </source>
</evidence>
<evidence type="ECO:0000259" key="7">
    <source>
        <dbReference type="PROSITE" id="PS50931"/>
    </source>
</evidence>
<keyword evidence="9" id="KW-1185">Reference proteome</keyword>
<dbReference type="InterPro" id="IPR036388">
    <property type="entry name" value="WH-like_DNA-bd_sf"/>
</dbReference>
<keyword evidence="5" id="KW-0238">DNA-binding</keyword>
<reference evidence="8 9" key="1">
    <citation type="submission" date="2018-06" db="EMBL/GenBank/DDBJ databases">
        <title>Comparative genomics of rhizobia nodulating Arachis hypogaea in China.</title>
        <authorList>
            <person name="Li Y."/>
        </authorList>
    </citation>
    <scope>NUCLEOTIDE SEQUENCE [LARGE SCALE GENOMIC DNA]</scope>
    <source>
        <strain evidence="8 9">CCBAU 51658</strain>
    </source>
</reference>
<dbReference type="SUPFAM" id="SSF46785">
    <property type="entry name" value="Winged helix' DNA-binding domain"/>
    <property type="match status" value="1"/>
</dbReference>
<feature type="domain" description="HTH lysR-type" evidence="7">
    <location>
        <begin position="12"/>
        <end position="69"/>
    </location>
</feature>
<dbReference type="Gene3D" id="1.10.10.10">
    <property type="entry name" value="Winged helix-like DNA-binding domain superfamily/Winged helix DNA-binding domain"/>
    <property type="match status" value="1"/>
</dbReference>
<dbReference type="PROSITE" id="PS50931">
    <property type="entry name" value="HTH_LYSR"/>
    <property type="match status" value="1"/>
</dbReference>
<dbReference type="InterPro" id="IPR050389">
    <property type="entry name" value="LysR-type_TF"/>
</dbReference>